<evidence type="ECO:0000313" key="1">
    <source>
        <dbReference type="EMBL" id="MDN5071421.1"/>
    </source>
</evidence>
<organism evidence="1 2">
    <name type="scientific">Aliarcobacter butzleri</name>
    <dbReference type="NCBI Taxonomy" id="28197"/>
    <lineage>
        <taxon>Bacteria</taxon>
        <taxon>Pseudomonadati</taxon>
        <taxon>Campylobacterota</taxon>
        <taxon>Epsilonproteobacteria</taxon>
        <taxon>Campylobacterales</taxon>
        <taxon>Arcobacteraceae</taxon>
        <taxon>Aliarcobacter</taxon>
    </lineage>
</organism>
<evidence type="ECO:0000313" key="2">
    <source>
        <dbReference type="Proteomes" id="UP001170288"/>
    </source>
</evidence>
<reference evidence="1" key="2">
    <citation type="journal article" date="2023" name="Microorganisms">
        <title>Genomic Characterization of Arcobacter butzleri Strains Isolated from Various Sources in Lithuania.</title>
        <authorList>
            <person name="Uljanovas D."/>
            <person name="Golz G."/>
            <person name="Fleischmann S."/>
            <person name="Kudirkiene E."/>
            <person name="Kasetiene N."/>
            <person name="Grineviciene A."/>
            <person name="Tamuleviciene E."/>
            <person name="Aksomaitiene J."/>
            <person name="Alter T."/>
            <person name="Malakauskas M."/>
        </authorList>
    </citation>
    <scope>NUCLEOTIDE SEQUENCE</scope>
    <source>
        <strain evidence="1">RCM69</strain>
    </source>
</reference>
<dbReference type="Pfam" id="PF21983">
    <property type="entry name" value="NikA-like"/>
    <property type="match status" value="1"/>
</dbReference>
<protein>
    <submittedName>
        <fullName evidence="1">DNA transfer protein</fullName>
    </submittedName>
</protein>
<accession>A0AAW7PZI1</accession>
<dbReference type="InterPro" id="IPR053842">
    <property type="entry name" value="NikA-like"/>
</dbReference>
<dbReference type="EMBL" id="JAPZCX010000020">
    <property type="protein sequence ID" value="MDN5071421.1"/>
    <property type="molecule type" value="Genomic_DNA"/>
</dbReference>
<comment type="caution">
    <text evidence="1">The sequence shown here is derived from an EMBL/GenBank/DDBJ whole genome shotgun (WGS) entry which is preliminary data.</text>
</comment>
<gene>
    <name evidence="1" type="ORF">O8C76_10355</name>
</gene>
<proteinExistence type="predicted"/>
<sequence length="122" mass="14179">MREKQINIRLTELEYQELTQKAEGYGLTLSRYLRDLGMNYPMTCIVDQKAVHSLLKVAGDMGRLGGLFKHWLVQNENSKMNFSQKQSYEDIDKIVDEILDLQILLKQEALKIMNNDSKKSNI</sequence>
<name>A0AAW7PZI1_9BACT</name>
<dbReference type="Proteomes" id="UP001170288">
    <property type="component" value="Unassembled WGS sequence"/>
</dbReference>
<dbReference type="AlphaFoldDB" id="A0AAW7PZI1"/>
<dbReference type="RefSeq" id="WP_301372546.1">
    <property type="nucleotide sequence ID" value="NZ_JAPZCX010000020.1"/>
</dbReference>
<reference evidence="1" key="1">
    <citation type="submission" date="2022-12" db="EMBL/GenBank/DDBJ databases">
        <authorList>
            <person name="Uljanovas D."/>
        </authorList>
    </citation>
    <scope>NUCLEOTIDE SEQUENCE</scope>
    <source>
        <strain evidence="1">RCM69</strain>
    </source>
</reference>